<dbReference type="Pfam" id="PF00664">
    <property type="entry name" value="ABC_membrane"/>
    <property type="match status" value="1"/>
</dbReference>
<keyword evidence="8" id="KW-1185">Reference proteome</keyword>
<evidence type="ECO:0000313" key="7">
    <source>
        <dbReference type="EMBL" id="PIO63752.1"/>
    </source>
</evidence>
<feature type="transmembrane region" description="Helical" evidence="5">
    <location>
        <begin position="289"/>
        <end position="314"/>
    </location>
</feature>
<evidence type="ECO:0000256" key="2">
    <source>
        <dbReference type="ARBA" id="ARBA00022692"/>
    </source>
</evidence>
<dbReference type="InterPro" id="IPR003439">
    <property type="entry name" value="ABC_transporter-like_ATP-bd"/>
</dbReference>
<evidence type="ECO:0000256" key="5">
    <source>
        <dbReference type="SAM" id="Phobius"/>
    </source>
</evidence>
<dbReference type="SUPFAM" id="SSF90123">
    <property type="entry name" value="ABC transporter transmembrane region"/>
    <property type="match status" value="1"/>
</dbReference>
<reference evidence="7 8" key="1">
    <citation type="submission" date="2015-09" db="EMBL/GenBank/DDBJ databases">
        <title>Draft genome of the parasitic nematode Teladorsagia circumcincta isolate WARC Sus (inbred).</title>
        <authorList>
            <person name="Mitreva M."/>
        </authorList>
    </citation>
    <scope>NUCLEOTIDE SEQUENCE [LARGE SCALE GENOMIC DNA]</scope>
    <source>
        <strain evidence="7 8">S</strain>
    </source>
</reference>
<dbReference type="CDD" id="cd18577">
    <property type="entry name" value="ABC_6TM_Pgp_ABCB1_D1_like"/>
    <property type="match status" value="1"/>
</dbReference>
<feature type="transmembrane region" description="Helical" evidence="5">
    <location>
        <begin position="202"/>
        <end position="220"/>
    </location>
</feature>
<dbReference type="Pfam" id="PF00005">
    <property type="entry name" value="ABC_tran"/>
    <property type="match status" value="1"/>
</dbReference>
<dbReference type="EMBL" id="KZ350560">
    <property type="protein sequence ID" value="PIO63752.1"/>
    <property type="molecule type" value="Genomic_DNA"/>
</dbReference>
<dbReference type="OrthoDB" id="6500128at2759"/>
<dbReference type="GO" id="GO:0005743">
    <property type="term" value="C:mitochondrial inner membrane"/>
    <property type="evidence" value="ECO:0007669"/>
    <property type="project" value="TreeGrafter"/>
</dbReference>
<organism evidence="7 8">
    <name type="scientific">Teladorsagia circumcincta</name>
    <name type="common">Brown stomach worm</name>
    <name type="synonym">Ostertagia circumcincta</name>
    <dbReference type="NCBI Taxonomy" id="45464"/>
    <lineage>
        <taxon>Eukaryota</taxon>
        <taxon>Metazoa</taxon>
        <taxon>Ecdysozoa</taxon>
        <taxon>Nematoda</taxon>
        <taxon>Chromadorea</taxon>
        <taxon>Rhabditida</taxon>
        <taxon>Rhabditina</taxon>
        <taxon>Rhabditomorpha</taxon>
        <taxon>Strongyloidea</taxon>
        <taxon>Trichostrongylidae</taxon>
        <taxon>Teladorsagia</taxon>
    </lineage>
</organism>
<dbReference type="Gene3D" id="1.20.1560.10">
    <property type="entry name" value="ABC transporter type 1, transmembrane domain"/>
    <property type="match status" value="1"/>
</dbReference>
<dbReference type="InterPro" id="IPR039421">
    <property type="entry name" value="Type_1_exporter"/>
</dbReference>
<dbReference type="InterPro" id="IPR027417">
    <property type="entry name" value="P-loop_NTPase"/>
</dbReference>
<accession>A0A2G9U217</accession>
<comment type="subcellular location">
    <subcellularLocation>
        <location evidence="1">Membrane</location>
        <topology evidence="1">Multi-pass membrane protein</topology>
    </subcellularLocation>
</comment>
<dbReference type="AlphaFoldDB" id="A0A2G9U217"/>
<evidence type="ECO:0000313" key="8">
    <source>
        <dbReference type="Proteomes" id="UP000230423"/>
    </source>
</evidence>
<feature type="transmembrane region" description="Helical" evidence="5">
    <location>
        <begin position="178"/>
        <end position="196"/>
    </location>
</feature>
<dbReference type="PANTHER" id="PTHR43394">
    <property type="entry name" value="ATP-DEPENDENT PERMEASE MDL1, MITOCHONDRIAL"/>
    <property type="match status" value="1"/>
</dbReference>
<protein>
    <submittedName>
        <fullName evidence="7">ABC transporter transmembrane region</fullName>
    </submittedName>
</protein>
<evidence type="ECO:0000256" key="4">
    <source>
        <dbReference type="ARBA" id="ARBA00023136"/>
    </source>
</evidence>
<dbReference type="GO" id="GO:0016887">
    <property type="term" value="F:ATP hydrolysis activity"/>
    <property type="evidence" value="ECO:0007669"/>
    <property type="project" value="InterPro"/>
</dbReference>
<dbReference type="PANTHER" id="PTHR43394:SF27">
    <property type="entry name" value="ATP-DEPENDENT TRANSLOCASE ABCB1-LIKE"/>
    <property type="match status" value="1"/>
</dbReference>
<name>A0A2G9U217_TELCI</name>
<dbReference type="InterPro" id="IPR011527">
    <property type="entry name" value="ABC1_TM_dom"/>
</dbReference>
<dbReference type="Proteomes" id="UP000230423">
    <property type="component" value="Unassembled WGS sequence"/>
</dbReference>
<dbReference type="GO" id="GO:0015421">
    <property type="term" value="F:ABC-type oligopeptide transporter activity"/>
    <property type="evidence" value="ECO:0007669"/>
    <property type="project" value="TreeGrafter"/>
</dbReference>
<evidence type="ECO:0000256" key="3">
    <source>
        <dbReference type="ARBA" id="ARBA00022989"/>
    </source>
</evidence>
<dbReference type="GO" id="GO:0005524">
    <property type="term" value="F:ATP binding"/>
    <property type="evidence" value="ECO:0007669"/>
    <property type="project" value="InterPro"/>
</dbReference>
<evidence type="ECO:0000259" key="6">
    <source>
        <dbReference type="PROSITE" id="PS50929"/>
    </source>
</evidence>
<proteinExistence type="predicted"/>
<evidence type="ECO:0000256" key="1">
    <source>
        <dbReference type="ARBA" id="ARBA00004141"/>
    </source>
</evidence>
<keyword evidence="3 5" id="KW-1133">Transmembrane helix</keyword>
<dbReference type="GO" id="GO:0090374">
    <property type="term" value="P:oligopeptide export from mitochondrion"/>
    <property type="evidence" value="ECO:0007669"/>
    <property type="project" value="TreeGrafter"/>
</dbReference>
<dbReference type="InterPro" id="IPR036640">
    <property type="entry name" value="ABC1_TM_sf"/>
</dbReference>
<gene>
    <name evidence="7" type="ORF">TELCIR_14640</name>
</gene>
<feature type="domain" description="ABC transmembrane type-1" evidence="6">
    <location>
        <begin position="58"/>
        <end position="346"/>
    </location>
</feature>
<feature type="transmembrane region" description="Helical" evidence="5">
    <location>
        <begin position="101"/>
        <end position="127"/>
    </location>
</feature>
<feature type="transmembrane region" description="Helical" evidence="5">
    <location>
        <begin position="53"/>
        <end position="81"/>
    </location>
</feature>
<feature type="transmembrane region" description="Helical" evidence="5">
    <location>
        <begin position="320"/>
        <end position="338"/>
    </location>
</feature>
<sequence length="440" mass="47983">MTMDGNPPTIKAVREDAINGSETEPETQIKNGVDGGIARKAVIEFRYATKFDILLLCVGALGAVISGCCQPVIAILAGQFFRVLTSGNLTNNAEVEAELFGYVYMFAGIGIFVLVIHFIQFACFYNVCCRQIAKIRHHYIRAVLRQNAGWLDKHHSGTLTTQLNDNVERIREGVGDKMGLLIRGFSMFFAALIISFGIEWRLALFMCPLAPLTCLCMSIMSRKIAESTSKELNDVGKAGAIAEESILGVRTVQAFNGQEEMVERYTKELQKGKAHATTKCFWSGFWGGIFYAVLFTFIGASFLFGGHLLQIGAINNSGDVITVVVSMIIGAYFLGLVSPHLTVILNSRVAAAAIYYTIDRVLNGLCLKVPAGQTVAFVGHSGCGKSTAVGLITRLYEAASGTVKIDDCDVRNVNMEWLRNTVGIVQQEPTLFNGTVEVRD</sequence>
<dbReference type="PROSITE" id="PS50929">
    <property type="entry name" value="ABC_TM1F"/>
    <property type="match status" value="1"/>
</dbReference>
<dbReference type="Gene3D" id="3.40.50.300">
    <property type="entry name" value="P-loop containing nucleotide triphosphate hydrolases"/>
    <property type="match status" value="1"/>
</dbReference>
<keyword evidence="2 5" id="KW-0812">Transmembrane</keyword>
<dbReference type="SUPFAM" id="SSF52540">
    <property type="entry name" value="P-loop containing nucleoside triphosphate hydrolases"/>
    <property type="match status" value="1"/>
</dbReference>
<keyword evidence="4 5" id="KW-0472">Membrane</keyword>